<dbReference type="OrthoDB" id="685304at2759"/>
<evidence type="ECO:0000259" key="1">
    <source>
        <dbReference type="Pfam" id="PF23635"/>
    </source>
</evidence>
<dbReference type="SUPFAM" id="SSF81383">
    <property type="entry name" value="F-box domain"/>
    <property type="match status" value="1"/>
</dbReference>
<comment type="caution">
    <text evidence="2">The sequence shown here is derived from an EMBL/GenBank/DDBJ whole genome shotgun (WGS) entry which is preliminary data.</text>
</comment>
<organism evidence="2 3">
    <name type="scientific">Eragrostis curvula</name>
    <name type="common">weeping love grass</name>
    <dbReference type="NCBI Taxonomy" id="38414"/>
    <lineage>
        <taxon>Eukaryota</taxon>
        <taxon>Viridiplantae</taxon>
        <taxon>Streptophyta</taxon>
        <taxon>Embryophyta</taxon>
        <taxon>Tracheophyta</taxon>
        <taxon>Spermatophyta</taxon>
        <taxon>Magnoliopsida</taxon>
        <taxon>Liliopsida</taxon>
        <taxon>Poales</taxon>
        <taxon>Poaceae</taxon>
        <taxon>PACMAD clade</taxon>
        <taxon>Chloridoideae</taxon>
        <taxon>Eragrostideae</taxon>
        <taxon>Eragrostidinae</taxon>
        <taxon>Eragrostis</taxon>
    </lineage>
</organism>
<dbReference type="Gramene" id="TVU38550">
    <property type="protein sequence ID" value="TVU38550"/>
    <property type="gene ID" value="EJB05_11927"/>
</dbReference>
<protein>
    <recommendedName>
        <fullName evidence="1">F-box protein AT5G49610-like beta-propeller domain-containing protein</fullName>
    </recommendedName>
</protein>
<dbReference type="PANTHER" id="PTHR31264">
    <property type="entry name" value="OS07G0554500 PROTEIN-RELATED"/>
    <property type="match status" value="1"/>
</dbReference>
<dbReference type="EMBL" id="RWGY01000007">
    <property type="protein sequence ID" value="TVU38550.1"/>
    <property type="molecule type" value="Genomic_DNA"/>
</dbReference>
<sequence length="392" mass="44974">MAAPIPPIRRHLESPELPRQLPALIDNLMEEIFVRITCPADLTRTSAACVTYRLLIADPTFLRRYRTRHPPLLLGFFSSEGYHPVEAPHPNAPAARALADMSFDYLPTGKSHHWSIRDVRDGRVLIQYRADDDDTLLPVAVCDPLSGQYQILPPIPHHEDHDYYNFDATFAPCAEANDETSFRVMGTVCGETEFVVLIFDSGSVSWTVSASASWEALSLIDESQPTEYPFLQRPFCVYGSLYWEVDEMHKLLKLDIDRMEFSTINLPFGHDKCHNVLVEAGEGRLGMFSRTVDRKSLNFYYYYNSMENEHQGGNEWEVKNVIPLPVHGSWAFYAQQGYTFLRGDRKVRDLVYTCYSLDIDTLKLETAIQLSSRYFRIYPYFGFPPSMTPKKI</sequence>
<dbReference type="Pfam" id="PF23635">
    <property type="entry name" value="Beta-prop_AT5G49610-like"/>
    <property type="match status" value="1"/>
</dbReference>
<gene>
    <name evidence="2" type="ORF">EJB05_11927</name>
</gene>
<evidence type="ECO:0000313" key="2">
    <source>
        <dbReference type="EMBL" id="TVU38550.1"/>
    </source>
</evidence>
<dbReference type="PANTHER" id="PTHR31264:SF3">
    <property type="entry name" value="OS07G0554100 PROTEIN"/>
    <property type="match status" value="1"/>
</dbReference>
<keyword evidence="3" id="KW-1185">Reference proteome</keyword>
<feature type="non-terminal residue" evidence="2">
    <location>
        <position position="1"/>
    </location>
</feature>
<dbReference type="InterPro" id="IPR036047">
    <property type="entry name" value="F-box-like_dom_sf"/>
</dbReference>
<proteinExistence type="predicted"/>
<dbReference type="Proteomes" id="UP000324897">
    <property type="component" value="Chromosome 4"/>
</dbReference>
<accession>A0A5J9VTZ8</accession>
<evidence type="ECO:0000313" key="3">
    <source>
        <dbReference type="Proteomes" id="UP000324897"/>
    </source>
</evidence>
<reference evidence="2 3" key="1">
    <citation type="journal article" date="2019" name="Sci. Rep.">
        <title>A high-quality genome of Eragrostis curvula grass provides insights into Poaceae evolution and supports new strategies to enhance forage quality.</title>
        <authorList>
            <person name="Carballo J."/>
            <person name="Santos B.A.C.M."/>
            <person name="Zappacosta D."/>
            <person name="Garbus I."/>
            <person name="Selva J.P."/>
            <person name="Gallo C.A."/>
            <person name="Diaz A."/>
            <person name="Albertini E."/>
            <person name="Caccamo M."/>
            <person name="Echenique V."/>
        </authorList>
    </citation>
    <scope>NUCLEOTIDE SEQUENCE [LARGE SCALE GENOMIC DNA]</scope>
    <source>
        <strain evidence="3">cv. Victoria</strain>
        <tissue evidence="2">Leaf</tissue>
    </source>
</reference>
<dbReference type="InterPro" id="IPR056594">
    <property type="entry name" value="AT5G49610-like_b-prop"/>
</dbReference>
<name>A0A5J9VTZ8_9POAL</name>
<dbReference type="AlphaFoldDB" id="A0A5J9VTZ8"/>
<feature type="domain" description="F-box protein AT5G49610-like beta-propeller" evidence="1">
    <location>
        <begin position="116"/>
        <end position="278"/>
    </location>
</feature>